<dbReference type="Gene3D" id="3.30.230.40">
    <property type="entry name" value="Imidazole glycerol phosphate dehydratase, domain 1"/>
    <property type="match status" value="2"/>
</dbReference>
<dbReference type="HAMAP" id="MF_00076">
    <property type="entry name" value="HisB"/>
    <property type="match status" value="1"/>
</dbReference>
<evidence type="ECO:0000256" key="3">
    <source>
        <dbReference type="ARBA" id="ARBA00023102"/>
    </source>
</evidence>
<keyword evidence="8" id="KW-1185">Reference proteome</keyword>
<keyword evidence="2 5" id="KW-0028">Amino-acid biosynthesis</keyword>
<dbReference type="InterPro" id="IPR000807">
    <property type="entry name" value="ImidazoleglycerolP_deHydtase"/>
</dbReference>
<organism evidence="7 8">
    <name type="scientific">Novosphingobium anseongense</name>
    <dbReference type="NCBI Taxonomy" id="3133436"/>
    <lineage>
        <taxon>Bacteria</taxon>
        <taxon>Pseudomonadati</taxon>
        <taxon>Pseudomonadota</taxon>
        <taxon>Alphaproteobacteria</taxon>
        <taxon>Sphingomonadales</taxon>
        <taxon>Sphingomonadaceae</taxon>
        <taxon>Novosphingobium</taxon>
    </lineage>
</organism>
<accession>A0ABU8RZW2</accession>
<dbReference type="Proteomes" id="UP001361239">
    <property type="component" value="Unassembled WGS sequence"/>
</dbReference>
<gene>
    <name evidence="5 7" type="primary">hisB</name>
    <name evidence="7" type="ORF">WG901_18070</name>
</gene>
<name>A0ABU8RZW2_9SPHN</name>
<evidence type="ECO:0000256" key="2">
    <source>
        <dbReference type="ARBA" id="ARBA00022605"/>
    </source>
</evidence>
<dbReference type="InterPro" id="IPR020568">
    <property type="entry name" value="Ribosomal_Su5_D2-typ_SF"/>
</dbReference>
<comment type="similarity">
    <text evidence="5 6">Belongs to the imidazoleglycerol-phosphate dehydratase family.</text>
</comment>
<evidence type="ECO:0000313" key="8">
    <source>
        <dbReference type="Proteomes" id="UP001361239"/>
    </source>
</evidence>
<proteinExistence type="inferred from homology"/>
<comment type="pathway">
    <text evidence="1 5 6">Amino-acid biosynthesis; L-histidine biosynthesis; L-histidine from 5-phospho-alpha-D-ribose 1-diphosphate: step 6/9.</text>
</comment>
<dbReference type="EMBL" id="JBBHJZ010000004">
    <property type="protein sequence ID" value="MEJ5978564.1"/>
    <property type="molecule type" value="Genomic_DNA"/>
</dbReference>
<comment type="caution">
    <text evidence="7">The sequence shown here is derived from an EMBL/GenBank/DDBJ whole genome shotgun (WGS) entry which is preliminary data.</text>
</comment>
<dbReference type="PANTHER" id="PTHR23133:SF2">
    <property type="entry name" value="IMIDAZOLEGLYCEROL-PHOSPHATE DEHYDRATASE"/>
    <property type="match status" value="1"/>
</dbReference>
<reference evidence="7 8" key="1">
    <citation type="submission" date="2024-03" db="EMBL/GenBank/DDBJ databases">
        <authorList>
            <person name="Jo J.-H."/>
        </authorList>
    </citation>
    <scope>NUCLEOTIDE SEQUENCE [LARGE SCALE GENOMIC DNA]</scope>
    <source>
        <strain evidence="7 8">PS1R-30</strain>
    </source>
</reference>
<sequence length="205" mass="22408">MATARIARISRKTHETDIQVEINLDGTGAYDVSTGIGFLDHMIEQFSRHSLIDITCKIVGDLHVDQHHTTEDSAIAIGQCISEALGDKAGIGRYGQAYSPMDEALARVALDISGRPWLVWKASFSQPRLGEMDTELFEHWFQSIAQAVGITLHIECLYGQNNHHIIEGIFKGFARAMRQAVEPDLRKGGAIPSTKGILGKGGLNG</sequence>
<dbReference type="Pfam" id="PF00475">
    <property type="entry name" value="IGPD"/>
    <property type="match status" value="1"/>
</dbReference>
<dbReference type="NCBIfam" id="NF002109">
    <property type="entry name" value="PRK00951.1-5"/>
    <property type="match status" value="1"/>
</dbReference>
<dbReference type="InterPro" id="IPR038494">
    <property type="entry name" value="IGPD_sf"/>
</dbReference>
<dbReference type="CDD" id="cd07914">
    <property type="entry name" value="IGPD"/>
    <property type="match status" value="1"/>
</dbReference>
<dbReference type="PANTHER" id="PTHR23133">
    <property type="entry name" value="IMIDAZOLEGLYCEROL-PHOSPHATE DEHYDRATASE HIS7"/>
    <property type="match status" value="1"/>
</dbReference>
<dbReference type="RefSeq" id="WP_339588507.1">
    <property type="nucleotide sequence ID" value="NZ_JBBHJZ010000004.1"/>
</dbReference>
<evidence type="ECO:0000256" key="5">
    <source>
        <dbReference type="HAMAP-Rule" id="MF_00076"/>
    </source>
</evidence>
<dbReference type="PROSITE" id="PS00954">
    <property type="entry name" value="IGP_DEHYDRATASE_1"/>
    <property type="match status" value="1"/>
</dbReference>
<evidence type="ECO:0000313" key="7">
    <source>
        <dbReference type="EMBL" id="MEJ5978564.1"/>
    </source>
</evidence>
<protein>
    <recommendedName>
        <fullName evidence="5 6">Imidazoleglycerol-phosphate dehydratase</fullName>
        <shortName evidence="5">IGPD</shortName>
        <ecNumber evidence="5 6">4.2.1.19</ecNumber>
    </recommendedName>
</protein>
<comment type="catalytic activity">
    <reaction evidence="5 6">
        <text>D-erythro-1-(imidazol-4-yl)glycerol 3-phosphate = 3-(imidazol-4-yl)-2-oxopropyl phosphate + H2O</text>
        <dbReference type="Rhea" id="RHEA:11040"/>
        <dbReference type="ChEBI" id="CHEBI:15377"/>
        <dbReference type="ChEBI" id="CHEBI:57766"/>
        <dbReference type="ChEBI" id="CHEBI:58278"/>
        <dbReference type="EC" id="4.2.1.19"/>
    </reaction>
</comment>
<comment type="subcellular location">
    <subcellularLocation>
        <location evidence="5 6">Cytoplasm</location>
    </subcellularLocation>
</comment>
<evidence type="ECO:0000256" key="4">
    <source>
        <dbReference type="ARBA" id="ARBA00023239"/>
    </source>
</evidence>
<dbReference type="SUPFAM" id="SSF54211">
    <property type="entry name" value="Ribosomal protein S5 domain 2-like"/>
    <property type="match status" value="2"/>
</dbReference>
<dbReference type="EC" id="4.2.1.19" evidence="5 6"/>
<evidence type="ECO:0000256" key="1">
    <source>
        <dbReference type="ARBA" id="ARBA00005047"/>
    </source>
</evidence>
<dbReference type="InterPro" id="IPR020565">
    <property type="entry name" value="ImidazoleglycerP_deHydtase_CS"/>
</dbReference>
<keyword evidence="5" id="KW-0963">Cytoplasm</keyword>
<dbReference type="NCBIfam" id="NF002114">
    <property type="entry name" value="PRK00951.2-4"/>
    <property type="match status" value="1"/>
</dbReference>
<keyword evidence="4 5" id="KW-0456">Lyase</keyword>
<dbReference type="NCBIfam" id="NF002111">
    <property type="entry name" value="PRK00951.2-1"/>
    <property type="match status" value="1"/>
</dbReference>
<dbReference type="GO" id="GO:0004424">
    <property type="term" value="F:imidazoleglycerol-phosphate dehydratase activity"/>
    <property type="evidence" value="ECO:0007669"/>
    <property type="project" value="UniProtKB-EC"/>
</dbReference>
<dbReference type="PROSITE" id="PS00955">
    <property type="entry name" value="IGP_DEHYDRATASE_2"/>
    <property type="match status" value="1"/>
</dbReference>
<keyword evidence="3 5" id="KW-0368">Histidine biosynthesis</keyword>
<evidence type="ECO:0000256" key="6">
    <source>
        <dbReference type="RuleBase" id="RU000599"/>
    </source>
</evidence>